<dbReference type="NCBIfam" id="TIGR00093">
    <property type="entry name" value="pseudouridine synthase"/>
    <property type="match status" value="1"/>
</dbReference>
<dbReference type="PANTHER" id="PTHR47683:SF2">
    <property type="entry name" value="RNA-BINDING S4 DOMAIN-CONTAINING PROTEIN"/>
    <property type="match status" value="1"/>
</dbReference>
<dbReference type="EC" id="5.4.99.20" evidence="4"/>
<sequence>MSKTKHRYFILHKPYNMVSQFISPDKVGLLGDIDFDFPAGTHAVGRLDNHSEGLLILTTNKKVTKLLFESKIPHQRTYLVQVKNVVTEASIEQLKKGVGIKIKRGENYITAPCEASIVQRPSNIAIIETEIKKHHPHTWLMITVTEGKFHQIRKMVAAVKHRCNRLIRLSIEDLSLDNLQPGRVKEIDEEEFFKKLHIDNWK</sequence>
<comment type="similarity">
    <text evidence="1">Belongs to the pseudouridine synthase RsuA family.</text>
</comment>
<dbReference type="InterPro" id="IPR020103">
    <property type="entry name" value="PsdUridine_synth_cat_dom_sf"/>
</dbReference>
<dbReference type="GO" id="GO:0003723">
    <property type="term" value="F:RNA binding"/>
    <property type="evidence" value="ECO:0007669"/>
    <property type="project" value="InterPro"/>
</dbReference>
<dbReference type="SUPFAM" id="SSF55120">
    <property type="entry name" value="Pseudouridine synthase"/>
    <property type="match status" value="1"/>
</dbReference>
<comment type="caution">
    <text evidence="4">The sequence shown here is derived from an EMBL/GenBank/DDBJ whole genome shotgun (WGS) entry which is preliminary data.</text>
</comment>
<protein>
    <submittedName>
        <fullName evidence="4">Ribosomal large subunit pseudouridine synthase E</fullName>
        <ecNumber evidence="4">5.4.99.20</ecNumber>
    </submittedName>
</protein>
<name>A0A1J5TLC8_9ZZZZ</name>
<evidence type="ECO:0000256" key="2">
    <source>
        <dbReference type="ARBA" id="ARBA00023235"/>
    </source>
</evidence>
<reference evidence="4" key="1">
    <citation type="submission" date="2016-10" db="EMBL/GenBank/DDBJ databases">
        <title>Sequence of Gallionella enrichment culture.</title>
        <authorList>
            <person name="Poehlein A."/>
            <person name="Muehling M."/>
            <person name="Daniel R."/>
        </authorList>
    </citation>
    <scope>NUCLEOTIDE SEQUENCE</scope>
</reference>
<gene>
    <name evidence="4" type="primary">rluE_3</name>
    <name evidence="4" type="ORF">GALL_58810</name>
</gene>
<evidence type="ECO:0000313" key="4">
    <source>
        <dbReference type="EMBL" id="OIR12814.1"/>
    </source>
</evidence>
<dbReference type="InterPro" id="IPR000748">
    <property type="entry name" value="PsdUridine_synth_RsuA/RluB/E/F"/>
</dbReference>
<dbReference type="Gene3D" id="3.30.70.580">
    <property type="entry name" value="Pseudouridine synthase I, catalytic domain, N-terminal subdomain"/>
    <property type="match status" value="1"/>
</dbReference>
<organism evidence="4">
    <name type="scientific">mine drainage metagenome</name>
    <dbReference type="NCBI Taxonomy" id="410659"/>
    <lineage>
        <taxon>unclassified sequences</taxon>
        <taxon>metagenomes</taxon>
        <taxon>ecological metagenomes</taxon>
    </lineage>
</organism>
<evidence type="ECO:0000259" key="3">
    <source>
        <dbReference type="Pfam" id="PF00849"/>
    </source>
</evidence>
<dbReference type="PROSITE" id="PS01149">
    <property type="entry name" value="PSI_RSU"/>
    <property type="match status" value="1"/>
</dbReference>
<dbReference type="EMBL" id="MLJW01000016">
    <property type="protein sequence ID" value="OIR12814.1"/>
    <property type="molecule type" value="Genomic_DNA"/>
</dbReference>
<proteinExistence type="inferred from homology"/>
<dbReference type="InterPro" id="IPR050343">
    <property type="entry name" value="RsuA_PseudoU_synthase"/>
</dbReference>
<dbReference type="GO" id="GO:0006364">
    <property type="term" value="P:rRNA processing"/>
    <property type="evidence" value="ECO:0007669"/>
    <property type="project" value="UniProtKB-ARBA"/>
</dbReference>
<dbReference type="GO" id="GO:0160137">
    <property type="term" value="F:23S rRNA pseudouridine(2457) synthase activity"/>
    <property type="evidence" value="ECO:0007669"/>
    <property type="project" value="UniProtKB-EC"/>
</dbReference>
<feature type="domain" description="Pseudouridine synthase RsuA/RluA-like" evidence="3">
    <location>
        <begin position="8"/>
        <end position="158"/>
    </location>
</feature>
<dbReference type="Gene3D" id="3.30.70.1560">
    <property type="entry name" value="Alpha-L RNA-binding motif"/>
    <property type="match status" value="1"/>
</dbReference>
<dbReference type="InterPro" id="IPR042092">
    <property type="entry name" value="PsdUridine_s_RsuA/RluB/E/F_cat"/>
</dbReference>
<accession>A0A1J5TLC8</accession>
<dbReference type="InterPro" id="IPR006145">
    <property type="entry name" value="PsdUridine_synth_RsuA/RluA"/>
</dbReference>
<dbReference type="AlphaFoldDB" id="A0A1J5TLC8"/>
<dbReference type="InterPro" id="IPR018496">
    <property type="entry name" value="PsdUridine_synth_RsuA/RluB_CS"/>
</dbReference>
<evidence type="ECO:0000256" key="1">
    <source>
        <dbReference type="ARBA" id="ARBA00008348"/>
    </source>
</evidence>
<dbReference type="PANTHER" id="PTHR47683">
    <property type="entry name" value="PSEUDOURIDINE SYNTHASE FAMILY PROTEIN-RELATED"/>
    <property type="match status" value="1"/>
</dbReference>
<dbReference type="GO" id="GO:0001522">
    <property type="term" value="P:pseudouridine synthesis"/>
    <property type="evidence" value="ECO:0007669"/>
    <property type="project" value="InterPro"/>
</dbReference>
<dbReference type="Pfam" id="PF00849">
    <property type="entry name" value="PseudoU_synth_2"/>
    <property type="match status" value="1"/>
</dbReference>
<dbReference type="InterPro" id="IPR020094">
    <property type="entry name" value="TruA/RsuA/RluB/E/F_N"/>
</dbReference>
<keyword evidence="2 4" id="KW-0413">Isomerase</keyword>